<dbReference type="InParanoid" id="C5L241"/>
<feature type="non-terminal residue" evidence="2">
    <location>
        <position position="1"/>
    </location>
</feature>
<proteinExistence type="predicted"/>
<feature type="domain" description="Reverse transcriptase" evidence="1">
    <location>
        <begin position="1"/>
        <end position="220"/>
    </location>
</feature>
<organism evidence="3">
    <name type="scientific">Perkinsus marinus (strain ATCC 50983 / TXsc)</name>
    <dbReference type="NCBI Taxonomy" id="423536"/>
    <lineage>
        <taxon>Eukaryota</taxon>
        <taxon>Sar</taxon>
        <taxon>Alveolata</taxon>
        <taxon>Perkinsozoa</taxon>
        <taxon>Perkinsea</taxon>
        <taxon>Perkinsida</taxon>
        <taxon>Perkinsidae</taxon>
        <taxon>Perkinsus</taxon>
    </lineage>
</organism>
<dbReference type="Proteomes" id="UP000007800">
    <property type="component" value="Unassembled WGS sequence"/>
</dbReference>
<evidence type="ECO:0000313" key="2">
    <source>
        <dbReference type="EMBL" id="EER09202.1"/>
    </source>
</evidence>
<dbReference type="PROSITE" id="PS50878">
    <property type="entry name" value="RT_POL"/>
    <property type="match status" value="1"/>
</dbReference>
<dbReference type="OrthoDB" id="419189at2759"/>
<dbReference type="PANTHER" id="PTHR33332">
    <property type="entry name" value="REVERSE TRANSCRIPTASE DOMAIN-CONTAINING PROTEIN"/>
    <property type="match status" value="1"/>
</dbReference>
<dbReference type="InterPro" id="IPR000477">
    <property type="entry name" value="RT_dom"/>
</dbReference>
<keyword evidence="3" id="KW-1185">Reference proteome</keyword>
<dbReference type="RefSeq" id="XP_002777386.1">
    <property type="nucleotide sequence ID" value="XM_002777340.1"/>
</dbReference>
<dbReference type="EMBL" id="GG678495">
    <property type="protein sequence ID" value="EER09202.1"/>
    <property type="molecule type" value="Genomic_DNA"/>
</dbReference>
<reference evidence="2 3" key="1">
    <citation type="submission" date="2008-07" db="EMBL/GenBank/DDBJ databases">
        <authorList>
            <person name="El-Sayed N."/>
            <person name="Caler E."/>
            <person name="Inman J."/>
            <person name="Amedeo P."/>
            <person name="Hass B."/>
            <person name="Wortman J."/>
        </authorList>
    </citation>
    <scope>NUCLEOTIDE SEQUENCE [LARGE SCALE GENOMIC DNA]</scope>
    <source>
        <strain evidence="3">ATCC 50983 / TXsc</strain>
    </source>
</reference>
<dbReference type="Pfam" id="PF00078">
    <property type="entry name" value="RVT_1"/>
    <property type="match status" value="1"/>
</dbReference>
<dbReference type="GeneID" id="9065468"/>
<dbReference type="OMA" id="ENTKPCI"/>
<protein>
    <recommendedName>
        <fullName evidence="1">Reverse transcriptase domain-containing protein</fullName>
    </recommendedName>
</protein>
<gene>
    <name evidence="2" type="ORF">Pmar_PMAR001605</name>
</gene>
<feature type="non-terminal residue" evidence="2">
    <location>
        <position position="222"/>
    </location>
</feature>
<sequence length="222" mass="24940">WRPISLLKSMAKTVEAVIRNRIMKIAVIPSYIHGYVNSRSTVTAIRSLKDEVLEAKGGEKVLVLYDLSAAFDKISQKYIIKTFKKRTNKRWSQLIHSYPVGHTSTLDGVKRTTSLGVPQGSCTGPVCFMLSTIELGELLSTQNVRFKRKVAIYADDIAVCLEANTVEDLIFAIEDTDRIVEAWAERANLQTNKTKNEIFVKDTSLKNTLEEKLIEKGMNDTA</sequence>
<evidence type="ECO:0000313" key="3">
    <source>
        <dbReference type="Proteomes" id="UP000007800"/>
    </source>
</evidence>
<dbReference type="AlphaFoldDB" id="C5L241"/>
<evidence type="ECO:0000259" key="1">
    <source>
        <dbReference type="PROSITE" id="PS50878"/>
    </source>
</evidence>
<accession>C5L241</accession>
<name>C5L241_PERM5</name>